<dbReference type="AlphaFoldDB" id="A0A9N8IYK0"/>
<evidence type="ECO:0000313" key="1">
    <source>
        <dbReference type="EMBL" id="CAC9972906.1"/>
    </source>
</evidence>
<evidence type="ECO:0008006" key="3">
    <source>
        <dbReference type="Google" id="ProtNLM"/>
    </source>
</evidence>
<dbReference type="EMBL" id="CAIJDE010000028">
    <property type="protein sequence ID" value="CAC9972906.1"/>
    <property type="molecule type" value="Genomic_DNA"/>
</dbReference>
<dbReference type="RefSeq" id="WP_180856537.1">
    <property type="nucleotide sequence ID" value="NZ_CAIJDE010000028.1"/>
</dbReference>
<sequence length="967" mass="100144">MAQKHINTSTPNDNLGDTLRDANIKCEDNFTELYATKVDKISGKGLSTNDYTTAEKNKLAGIPADAEKNVQSDWLDNDTASDAYIKNKPDILTSVEWGDITGDITDQADLQLALDYKPSFEYVDTKVTQTINEGTTGYAPSEDAVYNALLLKQDISEKDQANGYAGLDSAGKILTSQLPNSVMEYKGVYNASTNTPTLVNGTGNTGDVYRVTVSGSGVNNLNFVVGDYVVYNGTTWEKQHSGADNVVSVFGRAGVVTAMSGDYTTAQVNETTNKNYQTDNQKLYNDATSSIQTQLNGKQATITGTTNVIPKFTGLSTFGNSAISDDGTNILITQNTRITASIPTLSLVNSASSPINKRWDVRVSGSDLFFTEAGVSNPMSIQAGGNVGIGTITPVGKLNVNTGLSGITVDVSGQTEGTISFANGGGSSAVPTLVGKSSNNAGLQIMAGVNESNPSPDMILNTRSTTGLDFTGTTGTAFRFTRYATSLVDIMRNGNVGIGTSSPSAKLHIVDVSGGTFFDGSNATYNRFKSTGVASTTGKDLLITAQSGGTNPDLYLTTNGRVGIGVTSPVGRLDINTGAIGLFDVSGQTNGSVSIGNASSISSVPVIVGKSTDSVGLYLMGSASNGNSNADMQFDIRTNAGVDFSATTSAGFRFSRMGTTLVEILRNGQTTFNSTVFAPTASAGTSNTQVATTAFVNNAISGLTNAVLTTGNQTKTGRLTMANSTSATTQLLLTDTSTVSGTNNSVLRIVNSNVNNCALSISDTGAGGISVVSSTSNNPALGLSNTSTASTASAINMVGAGAATMLICQNPSTYTGKFAFYSVNNVSKFEVQNDGTVQAGGFVRNGSSSNDFLMGDGSVRTYKTYVGLITQTGTSAPTVTVLENTLGATLTFAYSSTGTFTATAGSTVFTTDKTLVNLGIGNSTAAVMVLKAVPTSTSVVTINTYNSSATLTNGLINRATFEIKVFS</sequence>
<comment type="caution">
    <text evidence="1">The sequence shown here is derived from an EMBL/GenBank/DDBJ whole genome shotgun (WGS) entry which is preliminary data.</text>
</comment>
<reference evidence="1 2" key="1">
    <citation type="submission" date="2020-06" db="EMBL/GenBank/DDBJ databases">
        <authorList>
            <person name="Criscuolo A."/>
        </authorList>
    </citation>
    <scope>NUCLEOTIDE SEQUENCE [LARGE SCALE GENOMIC DNA]</scope>
    <source>
        <strain evidence="1">PXU-55</strain>
    </source>
</reference>
<protein>
    <recommendedName>
        <fullName evidence="3">Tail fiber protein</fullName>
    </recommendedName>
</protein>
<gene>
    <name evidence="1" type="ORF">FLAPXU55_00585</name>
</gene>
<name>A0A9N8IYK0_9FLAO</name>
<evidence type="ECO:0000313" key="2">
    <source>
        <dbReference type="Proteomes" id="UP000533639"/>
    </source>
</evidence>
<accession>A0A9N8IYK0</accession>
<dbReference type="Proteomes" id="UP000533639">
    <property type="component" value="Unassembled WGS sequence"/>
</dbReference>
<organism evidence="1 2">
    <name type="scientific">Flavobacterium panici</name>
    <dbReference type="NCBI Taxonomy" id="2654843"/>
    <lineage>
        <taxon>Bacteria</taxon>
        <taxon>Pseudomonadati</taxon>
        <taxon>Bacteroidota</taxon>
        <taxon>Flavobacteriia</taxon>
        <taxon>Flavobacteriales</taxon>
        <taxon>Flavobacteriaceae</taxon>
        <taxon>Flavobacterium</taxon>
    </lineage>
</organism>
<proteinExistence type="predicted"/>
<keyword evidence="2" id="KW-1185">Reference proteome</keyword>